<dbReference type="EMBL" id="CAAALY010245657">
    <property type="protein sequence ID" value="VEL33363.1"/>
    <property type="molecule type" value="Genomic_DNA"/>
</dbReference>
<organism evidence="2 3">
    <name type="scientific">Protopolystoma xenopodis</name>
    <dbReference type="NCBI Taxonomy" id="117903"/>
    <lineage>
        <taxon>Eukaryota</taxon>
        <taxon>Metazoa</taxon>
        <taxon>Spiralia</taxon>
        <taxon>Lophotrochozoa</taxon>
        <taxon>Platyhelminthes</taxon>
        <taxon>Monogenea</taxon>
        <taxon>Polyopisthocotylea</taxon>
        <taxon>Polystomatidea</taxon>
        <taxon>Polystomatidae</taxon>
        <taxon>Protopolystoma</taxon>
    </lineage>
</organism>
<sequence length="102" mass="11651">MMVSDFDACHMTDKSSAQSRRGRRTVIRGLLYPIRQTKVQGNPPSLSDEANLGITSTRLLKRNERYARMSFELELDQNFESCYIIKVQAPKTLHIVTSDTSE</sequence>
<dbReference type="AlphaFoldDB" id="A0A448XC41"/>
<reference evidence="2" key="1">
    <citation type="submission" date="2018-11" db="EMBL/GenBank/DDBJ databases">
        <authorList>
            <consortium name="Pathogen Informatics"/>
        </authorList>
    </citation>
    <scope>NUCLEOTIDE SEQUENCE</scope>
</reference>
<gene>
    <name evidence="2" type="ORF">PXEA_LOCUS26803</name>
</gene>
<keyword evidence="3" id="KW-1185">Reference proteome</keyword>
<evidence type="ECO:0000313" key="2">
    <source>
        <dbReference type="EMBL" id="VEL33363.1"/>
    </source>
</evidence>
<evidence type="ECO:0000313" key="3">
    <source>
        <dbReference type="Proteomes" id="UP000784294"/>
    </source>
</evidence>
<dbReference type="Proteomes" id="UP000784294">
    <property type="component" value="Unassembled WGS sequence"/>
</dbReference>
<proteinExistence type="predicted"/>
<name>A0A448XC41_9PLAT</name>
<comment type="caution">
    <text evidence="2">The sequence shown here is derived from an EMBL/GenBank/DDBJ whole genome shotgun (WGS) entry which is preliminary data.</text>
</comment>
<evidence type="ECO:0000256" key="1">
    <source>
        <dbReference type="SAM" id="MobiDB-lite"/>
    </source>
</evidence>
<accession>A0A448XC41</accession>
<protein>
    <submittedName>
        <fullName evidence="2">Uncharacterized protein</fullName>
    </submittedName>
</protein>
<feature type="region of interest" description="Disordered" evidence="1">
    <location>
        <begin position="1"/>
        <end position="21"/>
    </location>
</feature>